<organism evidence="1 3">
    <name type="scientific">Rhizophagus clarus</name>
    <dbReference type="NCBI Taxonomy" id="94130"/>
    <lineage>
        <taxon>Eukaryota</taxon>
        <taxon>Fungi</taxon>
        <taxon>Fungi incertae sedis</taxon>
        <taxon>Mucoromycota</taxon>
        <taxon>Glomeromycotina</taxon>
        <taxon>Glomeromycetes</taxon>
        <taxon>Glomerales</taxon>
        <taxon>Glomeraceae</taxon>
        <taxon>Rhizophagus</taxon>
    </lineage>
</organism>
<gene>
    <name evidence="2" type="ORF">RCL2_000737100</name>
    <name evidence="1" type="ORF">RclHR1_00460025</name>
</gene>
<accession>A0A2Z6SC08</accession>
<dbReference type="Proteomes" id="UP000615446">
    <property type="component" value="Unassembled WGS sequence"/>
</dbReference>
<keyword evidence="3" id="KW-1185">Reference proteome</keyword>
<evidence type="ECO:0000313" key="2">
    <source>
        <dbReference type="EMBL" id="GES80075.1"/>
    </source>
</evidence>
<evidence type="ECO:0000313" key="3">
    <source>
        <dbReference type="Proteomes" id="UP000247702"/>
    </source>
</evidence>
<name>A0A2Z6SC08_9GLOM</name>
<reference evidence="1 3" key="1">
    <citation type="submission" date="2017-11" db="EMBL/GenBank/DDBJ databases">
        <title>The genome of Rhizophagus clarus HR1 reveals common genetic basis of auxotrophy among arbuscular mycorrhizal fungi.</title>
        <authorList>
            <person name="Kobayashi Y."/>
        </authorList>
    </citation>
    <scope>NUCLEOTIDE SEQUENCE [LARGE SCALE GENOMIC DNA]</scope>
    <source>
        <strain evidence="1 3">HR1</strain>
    </source>
</reference>
<dbReference type="EMBL" id="BLAL01000047">
    <property type="protein sequence ID" value="GES80075.1"/>
    <property type="molecule type" value="Genomic_DNA"/>
</dbReference>
<sequence length="128" mass="14833">MSTNKKDTFDIIITPFKKSEAREFNKENRKGITVTVVIVDRIEIEIKVFQDQPTFEMLAKDIVTEENLGCINGEMEKPVFLKFGTQEGGIFMEGHVKLRMQLEKAIHLEYTLKDKAEIKGEEELFFLC</sequence>
<evidence type="ECO:0000313" key="1">
    <source>
        <dbReference type="EMBL" id="GBC02387.1"/>
    </source>
</evidence>
<reference evidence="2" key="2">
    <citation type="submission" date="2019-10" db="EMBL/GenBank/DDBJ databases">
        <title>Conservation and host-specific expression of non-tandemly repeated heterogenous ribosome RNA gene in arbuscular mycorrhizal fungi.</title>
        <authorList>
            <person name="Maeda T."/>
            <person name="Kobayashi Y."/>
            <person name="Nakagawa T."/>
            <person name="Ezawa T."/>
            <person name="Yamaguchi K."/>
            <person name="Bino T."/>
            <person name="Nishimoto Y."/>
            <person name="Shigenobu S."/>
            <person name="Kawaguchi M."/>
        </authorList>
    </citation>
    <scope>NUCLEOTIDE SEQUENCE</scope>
    <source>
        <strain evidence="2">HR1</strain>
    </source>
</reference>
<proteinExistence type="predicted"/>
<dbReference type="AlphaFoldDB" id="A0A2Z6SC08"/>
<dbReference type="EMBL" id="BEXD01003826">
    <property type="protein sequence ID" value="GBC02387.1"/>
    <property type="molecule type" value="Genomic_DNA"/>
</dbReference>
<comment type="caution">
    <text evidence="1">The sequence shown here is derived from an EMBL/GenBank/DDBJ whole genome shotgun (WGS) entry which is preliminary data.</text>
</comment>
<dbReference type="Proteomes" id="UP000247702">
    <property type="component" value="Unassembled WGS sequence"/>
</dbReference>
<protein>
    <submittedName>
        <fullName evidence="1">Uncharacterized protein</fullName>
    </submittedName>
</protein>